<keyword evidence="2" id="KW-1185">Reference proteome</keyword>
<dbReference type="Gramene" id="evm.model.03.1231">
    <property type="protein sequence ID" value="cds.evm.model.03.1231"/>
    <property type="gene ID" value="evm.TU.03.1231"/>
</dbReference>
<sequence length="130" mass="14338">MNLPIMFMEDDARPVHVHHKDPLVIEAQIANKRVFRVLVDNGSSANILFKFSFQAIGLTETILSPCPIQLQGFNGEALIPMRKIQVDFPTTYNAILGLSILVDFGAVTSIRHLGIKFPYDNGCVGVARGD</sequence>
<proteinExistence type="predicted"/>
<dbReference type="AlphaFoldDB" id="A0A803P4H9"/>
<dbReference type="PANTHER" id="PTHR33240:SF15">
    <property type="entry name" value="GAG-PRO-LIKE PROTEIN"/>
    <property type="match status" value="1"/>
</dbReference>
<evidence type="ECO:0000313" key="2">
    <source>
        <dbReference type="Proteomes" id="UP000596661"/>
    </source>
</evidence>
<dbReference type="CDD" id="cd00303">
    <property type="entry name" value="retropepsin_like"/>
    <property type="match status" value="1"/>
</dbReference>
<reference evidence="1" key="2">
    <citation type="submission" date="2021-03" db="UniProtKB">
        <authorList>
            <consortium name="EnsemblPlants"/>
        </authorList>
    </citation>
    <scope>IDENTIFICATION</scope>
</reference>
<protein>
    <submittedName>
        <fullName evidence="1">Uncharacterized protein</fullName>
    </submittedName>
</protein>
<evidence type="ECO:0000313" key="1">
    <source>
        <dbReference type="EnsemblPlants" id="cds.evm.model.03.1231"/>
    </source>
</evidence>
<dbReference type="EnsemblPlants" id="evm.model.03.1231">
    <property type="protein sequence ID" value="cds.evm.model.03.1231"/>
    <property type="gene ID" value="evm.TU.03.1231"/>
</dbReference>
<dbReference type="InterPro" id="IPR021109">
    <property type="entry name" value="Peptidase_aspartic_dom_sf"/>
</dbReference>
<dbReference type="OMA" id="PIMFMED"/>
<dbReference type="EMBL" id="UZAU01000289">
    <property type="status" value="NOT_ANNOTATED_CDS"/>
    <property type="molecule type" value="Genomic_DNA"/>
</dbReference>
<dbReference type="PANTHER" id="PTHR33240">
    <property type="entry name" value="OS08G0508500 PROTEIN"/>
    <property type="match status" value="1"/>
</dbReference>
<organism evidence="1 2">
    <name type="scientific">Cannabis sativa</name>
    <name type="common">Hemp</name>
    <name type="synonym">Marijuana</name>
    <dbReference type="NCBI Taxonomy" id="3483"/>
    <lineage>
        <taxon>Eukaryota</taxon>
        <taxon>Viridiplantae</taxon>
        <taxon>Streptophyta</taxon>
        <taxon>Embryophyta</taxon>
        <taxon>Tracheophyta</taxon>
        <taxon>Spermatophyta</taxon>
        <taxon>Magnoliopsida</taxon>
        <taxon>eudicotyledons</taxon>
        <taxon>Gunneridae</taxon>
        <taxon>Pentapetalae</taxon>
        <taxon>rosids</taxon>
        <taxon>fabids</taxon>
        <taxon>Rosales</taxon>
        <taxon>Cannabaceae</taxon>
        <taxon>Cannabis</taxon>
    </lineage>
</organism>
<accession>A0A803P4H9</accession>
<dbReference type="SUPFAM" id="SSF50630">
    <property type="entry name" value="Acid proteases"/>
    <property type="match status" value="1"/>
</dbReference>
<name>A0A803P4H9_CANSA</name>
<dbReference type="Proteomes" id="UP000596661">
    <property type="component" value="Chromosome 3"/>
</dbReference>
<reference evidence="1" key="1">
    <citation type="submission" date="2018-11" db="EMBL/GenBank/DDBJ databases">
        <authorList>
            <person name="Grassa J C."/>
        </authorList>
    </citation>
    <scope>NUCLEOTIDE SEQUENCE [LARGE SCALE GENOMIC DNA]</scope>
</reference>